<keyword evidence="2" id="KW-1185">Reference proteome</keyword>
<evidence type="ECO:0000313" key="2">
    <source>
        <dbReference type="Proteomes" id="UP000309997"/>
    </source>
</evidence>
<comment type="caution">
    <text evidence="1">The sequence shown here is derived from an EMBL/GenBank/DDBJ whole genome shotgun (WGS) entry which is preliminary data.</text>
</comment>
<reference evidence="1 2" key="1">
    <citation type="journal article" date="2024" name="Plant Biotechnol. J.">
        <title>Genome and CRISPR/Cas9 system of a widespread forest tree (Populus alba) in the world.</title>
        <authorList>
            <person name="Liu Y.J."/>
            <person name="Jiang P.F."/>
            <person name="Han X.M."/>
            <person name="Li X.Y."/>
            <person name="Wang H.M."/>
            <person name="Wang Y.J."/>
            <person name="Wang X.X."/>
            <person name="Zeng Q.Y."/>
        </authorList>
    </citation>
    <scope>NUCLEOTIDE SEQUENCE [LARGE SCALE GENOMIC DNA]</scope>
    <source>
        <strain evidence="2">cv. PAL-ZL1</strain>
    </source>
</reference>
<accession>A0ACC4C7P8</accession>
<proteinExistence type="predicted"/>
<protein>
    <submittedName>
        <fullName evidence="1">Uncharacterized protein</fullName>
    </submittedName>
</protein>
<sequence length="441" mass="50264">MAKLRKEMSVQSKPEHWSVIWIISGALDLGFRTPFGVLPITVDSDVQMVCSHFKEFYMVCVGMKPNGVDEEHVKLKAFPFSLKGAAEAWVFSILPGSIGTWNAMKKIFLEKYFLASQVPNIRKEICGIWQSHGETLSKYWERFESKKEDKEKEILEVFKRVKLNIPLLDAIKKIPKYAKFLKELCTTKRAFKLKGYEMVSMGEVVSTIVQKNMPLNQKDPGAFTIPFIGNASFKRALCYLGASISVIPKHVYDSLSLEPLNKTSIVIQLADHSFVYPLGVIEDVLVKIDSLIIPYDFYILDMEHDSCDSSNNTLILFGRPFLKTTDTKIDCGKDTLSMEVGDEKIEFNFHDAMKYPYSNVYSITCYDQIDKCVQQVFDFDSLALQALQTVPHDARVICPITDTEWVVPIHLVPKKIGITLEEIQNDAYENAKIYKEKTKSL</sequence>
<gene>
    <name evidence="1" type="ORF">D5086_014160</name>
</gene>
<organism evidence="1 2">
    <name type="scientific">Populus alba</name>
    <name type="common">White poplar</name>
    <dbReference type="NCBI Taxonomy" id="43335"/>
    <lineage>
        <taxon>Eukaryota</taxon>
        <taxon>Viridiplantae</taxon>
        <taxon>Streptophyta</taxon>
        <taxon>Embryophyta</taxon>
        <taxon>Tracheophyta</taxon>
        <taxon>Spermatophyta</taxon>
        <taxon>Magnoliopsida</taxon>
        <taxon>eudicotyledons</taxon>
        <taxon>Gunneridae</taxon>
        <taxon>Pentapetalae</taxon>
        <taxon>rosids</taxon>
        <taxon>fabids</taxon>
        <taxon>Malpighiales</taxon>
        <taxon>Salicaceae</taxon>
        <taxon>Saliceae</taxon>
        <taxon>Populus</taxon>
    </lineage>
</organism>
<dbReference type="EMBL" id="RCHU02000006">
    <property type="protein sequence ID" value="KAL3587293.1"/>
    <property type="molecule type" value="Genomic_DNA"/>
</dbReference>
<name>A0ACC4C7P8_POPAL</name>
<evidence type="ECO:0000313" key="1">
    <source>
        <dbReference type="EMBL" id="KAL3587293.1"/>
    </source>
</evidence>
<dbReference type="Proteomes" id="UP000309997">
    <property type="component" value="Unassembled WGS sequence"/>
</dbReference>